<gene>
    <name evidence="2" type="ORF">BD289DRAFT_447156</name>
</gene>
<protein>
    <submittedName>
        <fullName evidence="2">Uncharacterized protein</fullName>
    </submittedName>
</protein>
<accession>A0A2T2ZTB3</accession>
<feature type="signal peptide" evidence="1">
    <location>
        <begin position="1"/>
        <end position="27"/>
    </location>
</feature>
<organism evidence="2 3">
    <name type="scientific">Coniella lustricola</name>
    <dbReference type="NCBI Taxonomy" id="2025994"/>
    <lineage>
        <taxon>Eukaryota</taxon>
        <taxon>Fungi</taxon>
        <taxon>Dikarya</taxon>
        <taxon>Ascomycota</taxon>
        <taxon>Pezizomycotina</taxon>
        <taxon>Sordariomycetes</taxon>
        <taxon>Sordariomycetidae</taxon>
        <taxon>Diaporthales</taxon>
        <taxon>Schizoparmaceae</taxon>
        <taxon>Coniella</taxon>
    </lineage>
</organism>
<keyword evidence="3" id="KW-1185">Reference proteome</keyword>
<proteinExistence type="predicted"/>
<reference evidence="2 3" key="1">
    <citation type="journal article" date="2018" name="Mycol. Prog.">
        <title>Coniella lustricola, a new species from submerged detritus.</title>
        <authorList>
            <person name="Raudabaugh D.B."/>
            <person name="Iturriaga T."/>
            <person name="Carver A."/>
            <person name="Mondo S."/>
            <person name="Pangilinan J."/>
            <person name="Lipzen A."/>
            <person name="He G."/>
            <person name="Amirebrahimi M."/>
            <person name="Grigoriev I.V."/>
            <person name="Miller A.N."/>
        </authorList>
    </citation>
    <scope>NUCLEOTIDE SEQUENCE [LARGE SCALE GENOMIC DNA]</scope>
    <source>
        <strain evidence="2 3">B22-T-1</strain>
    </source>
</reference>
<name>A0A2T2ZTB3_9PEZI</name>
<sequence>MAGTTNLDTLASCALRLWVTWVKTCQAIVPCALCAPPDNGLPSVSQSVTWQKPRGPRHSQLAKDFACRAEWDVSKKCRLALPIQLQRVPYDDLQVLYYDLQPLTQSGQVRYDLGFALEGSLIPWFRLPIFPGWTWVWWP</sequence>
<dbReference type="Proteomes" id="UP000241462">
    <property type="component" value="Unassembled WGS sequence"/>
</dbReference>
<dbReference type="EMBL" id="KZ678733">
    <property type="protein sequence ID" value="PSR76011.1"/>
    <property type="molecule type" value="Genomic_DNA"/>
</dbReference>
<evidence type="ECO:0000256" key="1">
    <source>
        <dbReference type="SAM" id="SignalP"/>
    </source>
</evidence>
<evidence type="ECO:0000313" key="2">
    <source>
        <dbReference type="EMBL" id="PSR76011.1"/>
    </source>
</evidence>
<dbReference type="InParanoid" id="A0A2T2ZTB3"/>
<keyword evidence="1" id="KW-0732">Signal</keyword>
<feature type="chain" id="PRO_5015498514" evidence="1">
    <location>
        <begin position="28"/>
        <end position="139"/>
    </location>
</feature>
<dbReference type="AlphaFoldDB" id="A0A2T2ZTB3"/>
<evidence type="ECO:0000313" key="3">
    <source>
        <dbReference type="Proteomes" id="UP000241462"/>
    </source>
</evidence>